<sequence length="70" mass="7566">SVVSPAQVQQRFLGVTLSVLLDVIVQGLAVLSLELRPDFQHVRFTAGDHDSNQDLIASTFALHGVIQPIS</sequence>
<dbReference type="InParanoid" id="H0XJ46"/>
<evidence type="ECO:0000313" key="2">
    <source>
        <dbReference type="Ensembl" id="ENSOGAP00000016136.1"/>
    </source>
</evidence>
<dbReference type="EMBL" id="AAQR03161643">
    <property type="status" value="NOT_ANNOTATED_CDS"/>
    <property type="molecule type" value="Genomic_DNA"/>
</dbReference>
<dbReference type="eggNOG" id="ENOG502THD2">
    <property type="taxonomic scope" value="Eukaryota"/>
</dbReference>
<reference evidence="2" key="3">
    <citation type="submission" date="2025-09" db="UniProtKB">
        <authorList>
            <consortium name="Ensembl"/>
        </authorList>
    </citation>
    <scope>IDENTIFICATION</scope>
</reference>
<reference evidence="3" key="1">
    <citation type="submission" date="2011-03" db="EMBL/GenBank/DDBJ databases">
        <title>Version 3 of the genome sequence of Otolemur garnettii (Bushbaby).</title>
        <authorList>
            <consortium name="The Broad Institute Genome Sequencing Platform"/>
            <person name="Di Palma F."/>
            <person name="Johnson J."/>
            <person name="Lander E.S."/>
            <person name="Lindblad-Toh K."/>
            <person name="Jaffe D.B."/>
            <person name="Gnerre S."/>
            <person name="MacCallum I."/>
            <person name="Przybylski D."/>
            <person name="Ribeiro F.J."/>
            <person name="Burton J.N."/>
            <person name="Walker B.J."/>
            <person name="Sharpe T."/>
            <person name="Hall G."/>
        </authorList>
    </citation>
    <scope>NUCLEOTIDE SEQUENCE [LARGE SCALE GENOMIC DNA]</scope>
</reference>
<feature type="transmembrane region" description="Helical" evidence="1">
    <location>
        <begin position="12"/>
        <end position="33"/>
    </location>
</feature>
<organism evidence="2 3">
    <name type="scientific">Otolemur garnettii</name>
    <name type="common">Small-eared galago</name>
    <name type="synonym">Garnett's greater bushbaby</name>
    <dbReference type="NCBI Taxonomy" id="30611"/>
    <lineage>
        <taxon>Eukaryota</taxon>
        <taxon>Metazoa</taxon>
        <taxon>Chordata</taxon>
        <taxon>Craniata</taxon>
        <taxon>Vertebrata</taxon>
        <taxon>Euteleostomi</taxon>
        <taxon>Mammalia</taxon>
        <taxon>Eutheria</taxon>
        <taxon>Euarchontoglires</taxon>
        <taxon>Primates</taxon>
        <taxon>Strepsirrhini</taxon>
        <taxon>Lorisiformes</taxon>
        <taxon>Galagidae</taxon>
        <taxon>Otolemur</taxon>
    </lineage>
</organism>
<keyword evidence="1" id="KW-0812">Transmembrane</keyword>
<dbReference type="HOGENOM" id="CLU_2764573_0_0_1"/>
<evidence type="ECO:0000256" key="1">
    <source>
        <dbReference type="SAM" id="Phobius"/>
    </source>
</evidence>
<keyword evidence="1" id="KW-0472">Membrane</keyword>
<dbReference type="Ensembl" id="ENSOGAT00000033171.1">
    <property type="protein sequence ID" value="ENSOGAP00000016136.1"/>
    <property type="gene ID" value="ENSOGAG00000030991.1"/>
</dbReference>
<keyword evidence="3" id="KW-1185">Reference proteome</keyword>
<keyword evidence="1" id="KW-1133">Transmembrane helix</keyword>
<dbReference type="Proteomes" id="UP000005225">
    <property type="component" value="Unassembled WGS sequence"/>
</dbReference>
<protein>
    <submittedName>
        <fullName evidence="2">Uncharacterized protein</fullName>
    </submittedName>
</protein>
<reference evidence="2" key="2">
    <citation type="submission" date="2025-08" db="UniProtKB">
        <authorList>
            <consortium name="Ensembl"/>
        </authorList>
    </citation>
    <scope>IDENTIFICATION</scope>
</reference>
<evidence type="ECO:0000313" key="3">
    <source>
        <dbReference type="Proteomes" id="UP000005225"/>
    </source>
</evidence>
<proteinExistence type="predicted"/>
<name>H0XJ46_OTOGA</name>
<dbReference type="AlphaFoldDB" id="H0XJ46"/>
<accession>H0XJ46</accession>